<comment type="catalytic activity">
    <reaction evidence="22">
        <text>N,N-dimethylaniline + NADPH + O2 + H(+) = N,N-dimethylaniline N-oxide + NADP(+) + H2O</text>
        <dbReference type="Rhea" id="RHEA:24468"/>
        <dbReference type="ChEBI" id="CHEBI:15377"/>
        <dbReference type="ChEBI" id="CHEBI:15378"/>
        <dbReference type="ChEBI" id="CHEBI:15379"/>
        <dbReference type="ChEBI" id="CHEBI:16269"/>
        <dbReference type="ChEBI" id="CHEBI:17735"/>
        <dbReference type="ChEBI" id="CHEBI:57783"/>
        <dbReference type="ChEBI" id="CHEBI:58349"/>
        <dbReference type="EC" id="1.14.13.8"/>
    </reaction>
    <physiologicalReaction direction="left-to-right" evidence="22">
        <dbReference type="Rhea" id="RHEA:24469"/>
    </physiologicalReaction>
</comment>
<evidence type="ECO:0000256" key="20">
    <source>
        <dbReference type="ARBA" id="ARBA00048041"/>
    </source>
</evidence>
<evidence type="ECO:0000256" key="23">
    <source>
        <dbReference type="SAM" id="SignalP"/>
    </source>
</evidence>
<comment type="subcellular location">
    <subcellularLocation>
        <location evidence="2">Endoplasmic reticulum membrane</location>
        <topology evidence="2">Single-pass membrane protein</topology>
    </subcellularLocation>
</comment>
<dbReference type="InterPro" id="IPR000960">
    <property type="entry name" value="Flavin_mOase"/>
</dbReference>
<comment type="function">
    <text evidence="18">Broad spectrum monooxygenase that catalyzes the oxygenation of a wide variety of nitrogen- and sulfur-containing compounds including xenobiotics. Catalyzes the S-oxygenation of hypotaurine to produce taurine, an organic osmolyte involved in cell volume regulation as well as a variety of cytoprotective and developmental processes. In vitro, catalyzes the N-oxygenation of trimethylamine (TMA) to produce trimethylamine N-oxide (TMAO) and could therefore participate to the detoxification of this compound that is generated by the action of gut microbiota from dietary precursors such as choline, choline containing compounds, betaine or L-carnitine.</text>
</comment>
<keyword evidence="23" id="KW-0732">Signal</keyword>
<dbReference type="InterPro" id="IPR020946">
    <property type="entry name" value="Flavin_mOase-like"/>
</dbReference>
<comment type="catalytic activity">
    <reaction evidence="21">
        <text>trimethylamine + NADPH + O2 = trimethylamine N-oxide + NADP(+) + H2O</text>
        <dbReference type="Rhea" id="RHEA:31979"/>
        <dbReference type="ChEBI" id="CHEBI:15377"/>
        <dbReference type="ChEBI" id="CHEBI:15379"/>
        <dbReference type="ChEBI" id="CHEBI:15724"/>
        <dbReference type="ChEBI" id="CHEBI:57783"/>
        <dbReference type="ChEBI" id="CHEBI:58349"/>
        <dbReference type="ChEBI" id="CHEBI:58389"/>
        <dbReference type="EC" id="1.14.13.148"/>
    </reaction>
    <physiologicalReaction direction="left-to-right" evidence="21">
        <dbReference type="Rhea" id="RHEA:31980"/>
    </physiologicalReaction>
</comment>
<evidence type="ECO:0000313" key="24">
    <source>
        <dbReference type="EMBL" id="EEQ27671.1"/>
    </source>
</evidence>
<dbReference type="FunFam" id="3.50.50.60:FF:000159">
    <property type="entry name" value="Dimethylaniline monooxygenase [N-oxide-forming]"/>
    <property type="match status" value="1"/>
</dbReference>
<evidence type="ECO:0000256" key="19">
    <source>
        <dbReference type="ARBA" id="ARBA00047338"/>
    </source>
</evidence>
<protein>
    <recommendedName>
        <fullName evidence="15">Flavin-containing monooxygenase 1</fullName>
        <ecNumber evidence="14">1.14.13.148</ecNumber>
    </recommendedName>
    <alternativeName>
        <fullName evidence="17">Dimethylaniline monooxygenase [N-oxide-forming] 1</fullName>
    </alternativeName>
    <alternativeName>
        <fullName evidence="13">Dimethylaniline oxidase 1</fullName>
    </alternativeName>
    <alternativeName>
        <fullName evidence="16">Trimethylamine monooxygenase</fullName>
    </alternativeName>
</protein>
<keyword evidence="4" id="KW-0285">Flavoprotein</keyword>
<comment type="cofactor">
    <cofactor evidence="1">
        <name>FAD</name>
        <dbReference type="ChEBI" id="CHEBI:57692"/>
    </cofactor>
</comment>
<dbReference type="OMA" id="CCTGYDI"/>
<comment type="catalytic activity">
    <reaction evidence="20">
        <text>hypotaurine + NADPH + O2 + H(+) = taurine + NADP(+) + H2O</text>
        <dbReference type="Rhea" id="RHEA:69819"/>
        <dbReference type="ChEBI" id="CHEBI:15377"/>
        <dbReference type="ChEBI" id="CHEBI:15378"/>
        <dbReference type="ChEBI" id="CHEBI:15379"/>
        <dbReference type="ChEBI" id="CHEBI:57783"/>
        <dbReference type="ChEBI" id="CHEBI:57853"/>
        <dbReference type="ChEBI" id="CHEBI:58349"/>
        <dbReference type="ChEBI" id="CHEBI:507393"/>
        <dbReference type="EC" id="1.14.13.8"/>
    </reaction>
    <physiologicalReaction direction="left-to-right" evidence="20">
        <dbReference type="Rhea" id="RHEA:69820"/>
    </physiologicalReaction>
</comment>
<dbReference type="AlphaFoldDB" id="C5FCY7"/>
<evidence type="ECO:0000256" key="2">
    <source>
        <dbReference type="ARBA" id="ARBA00004389"/>
    </source>
</evidence>
<name>C5FCY7_ARTOC</name>
<dbReference type="Proteomes" id="UP000002035">
    <property type="component" value="Unassembled WGS sequence"/>
</dbReference>
<dbReference type="GO" id="GO:0034899">
    <property type="term" value="F:trimethylamine monooxygenase activity"/>
    <property type="evidence" value="ECO:0007669"/>
    <property type="project" value="UniProtKB-EC"/>
</dbReference>
<evidence type="ECO:0000256" key="15">
    <source>
        <dbReference type="ARBA" id="ARBA00034536"/>
    </source>
</evidence>
<keyword evidence="10" id="KW-0560">Oxidoreductase</keyword>
<comment type="similarity">
    <text evidence="3">Belongs to the FMO family.</text>
</comment>
<dbReference type="PRINTS" id="PR00370">
    <property type="entry name" value="FMOXYGENASE"/>
</dbReference>
<dbReference type="EC" id="1.14.13.148" evidence="14"/>
<evidence type="ECO:0000256" key="10">
    <source>
        <dbReference type="ARBA" id="ARBA00023002"/>
    </source>
</evidence>
<dbReference type="HOGENOM" id="CLU_006909_8_2_1"/>
<keyword evidence="11 24" id="KW-0503">Monooxygenase</keyword>
<dbReference type="eggNOG" id="KOG1399">
    <property type="taxonomic scope" value="Eukaryota"/>
</dbReference>
<evidence type="ECO:0000256" key="16">
    <source>
        <dbReference type="ARBA" id="ARBA00034554"/>
    </source>
</evidence>
<evidence type="ECO:0000256" key="8">
    <source>
        <dbReference type="ARBA" id="ARBA00022857"/>
    </source>
</evidence>
<keyword evidence="8" id="KW-0521">NADP</keyword>
<evidence type="ECO:0000313" key="25">
    <source>
        <dbReference type="Proteomes" id="UP000002035"/>
    </source>
</evidence>
<evidence type="ECO:0000256" key="5">
    <source>
        <dbReference type="ARBA" id="ARBA00022692"/>
    </source>
</evidence>
<sequence>MGLKVAIIGAGLSGLASLKACLEDGITDVTVFEGRDVIGGQWNYQEPDPESGATASSIYDNVILNSCRDTSSFSDFPIDPARYPDFFGHRQFLQYIHEYVDHFRLAPYIKLQTTVISCRFQQTKAGADGVIGKWAVVYQNQNSEPVEEVFDAVLACTGTLSKPLIPDFDGRDKFQGELFHSHTYRKPAKFEGKRVAIIGFGNSAADLSSEISTVAKEVHLITRRGGWVIPRYVLGKPAEAYDSRVFETILPKGLSEWCQMKLCDAVMGAPPDEIKPLHRLSQANLTVRSDLLENIRTGRITPHRAGVDRITESSIVLTNGTALEVDVIICCTGYDIELPYLLDEYYRMEEKDSVLPSRNSLNLYRLVAAPRFQNLYCIGYIHLEGPLVPVAEAQARWAVGAITGQVTLPSVEEMERSIRTYQEDLASQIFTSHPVRAYRVLLAVYFGLNSPAQYRLFGKAGNPKLAAETLLRLSRGDNKMTDEEKKCILDYKDTHKPLE</sequence>
<evidence type="ECO:0000256" key="17">
    <source>
        <dbReference type="ARBA" id="ARBA00034561"/>
    </source>
</evidence>
<dbReference type="GO" id="GO:0004499">
    <property type="term" value="F:N,N-dimethylaniline monooxygenase activity"/>
    <property type="evidence" value="ECO:0007669"/>
    <property type="project" value="InterPro"/>
</dbReference>
<evidence type="ECO:0000256" key="13">
    <source>
        <dbReference type="ARBA" id="ARBA00029725"/>
    </source>
</evidence>
<keyword evidence="12" id="KW-0472">Membrane</keyword>
<reference evidence="25" key="1">
    <citation type="journal article" date="2012" name="MBio">
        <title>Comparative genome analysis of Trichophyton rubrum and related dermatophytes reveals candidate genes involved in infection.</title>
        <authorList>
            <person name="Martinez D.A."/>
            <person name="Oliver B.G."/>
            <person name="Graeser Y."/>
            <person name="Goldberg J.M."/>
            <person name="Li W."/>
            <person name="Martinez-Rossi N.M."/>
            <person name="Monod M."/>
            <person name="Shelest E."/>
            <person name="Barton R.C."/>
            <person name="Birch E."/>
            <person name="Brakhage A.A."/>
            <person name="Chen Z."/>
            <person name="Gurr S.J."/>
            <person name="Heiman D."/>
            <person name="Heitman J."/>
            <person name="Kosti I."/>
            <person name="Rossi A."/>
            <person name="Saif S."/>
            <person name="Samalova M."/>
            <person name="Saunders C.W."/>
            <person name="Shea T."/>
            <person name="Summerbell R.C."/>
            <person name="Xu J."/>
            <person name="Young S."/>
            <person name="Zeng Q."/>
            <person name="Birren B.W."/>
            <person name="Cuomo C.A."/>
            <person name="White T.C."/>
        </authorList>
    </citation>
    <scope>NUCLEOTIDE SEQUENCE [LARGE SCALE GENOMIC DNA]</scope>
    <source>
        <strain evidence="25">ATCC MYA-4605 / CBS 113480</strain>
    </source>
</reference>
<evidence type="ECO:0000256" key="11">
    <source>
        <dbReference type="ARBA" id="ARBA00023033"/>
    </source>
</evidence>
<evidence type="ECO:0000256" key="3">
    <source>
        <dbReference type="ARBA" id="ARBA00009183"/>
    </source>
</evidence>
<dbReference type="VEuPathDB" id="FungiDB:MCYG_00559"/>
<evidence type="ECO:0000256" key="1">
    <source>
        <dbReference type="ARBA" id="ARBA00001974"/>
    </source>
</evidence>
<gene>
    <name evidence="24" type="ORF">MCYG_00559</name>
</gene>
<dbReference type="SUPFAM" id="SSF51905">
    <property type="entry name" value="FAD/NAD(P)-binding domain"/>
    <property type="match status" value="2"/>
</dbReference>
<feature type="signal peptide" evidence="23">
    <location>
        <begin position="1"/>
        <end position="17"/>
    </location>
</feature>
<dbReference type="PANTHER" id="PTHR23023">
    <property type="entry name" value="DIMETHYLANILINE MONOOXYGENASE"/>
    <property type="match status" value="1"/>
</dbReference>
<evidence type="ECO:0000256" key="22">
    <source>
        <dbReference type="ARBA" id="ARBA00049443"/>
    </source>
</evidence>
<dbReference type="Gene3D" id="3.50.50.60">
    <property type="entry name" value="FAD/NAD(P)-binding domain"/>
    <property type="match status" value="1"/>
</dbReference>
<comment type="catalytic activity">
    <reaction evidence="19">
        <text>hypotaurine + NADH + O2 + H(+) = taurine + NAD(+) + H2O</text>
        <dbReference type="Rhea" id="RHEA:74111"/>
        <dbReference type="ChEBI" id="CHEBI:15377"/>
        <dbReference type="ChEBI" id="CHEBI:15378"/>
        <dbReference type="ChEBI" id="CHEBI:15379"/>
        <dbReference type="ChEBI" id="CHEBI:57540"/>
        <dbReference type="ChEBI" id="CHEBI:57853"/>
        <dbReference type="ChEBI" id="CHEBI:57945"/>
        <dbReference type="ChEBI" id="CHEBI:507393"/>
        <dbReference type="EC" id="1.14.13.8"/>
    </reaction>
    <physiologicalReaction direction="left-to-right" evidence="19">
        <dbReference type="Rhea" id="RHEA:74112"/>
    </physiologicalReaction>
</comment>
<evidence type="ECO:0000256" key="14">
    <source>
        <dbReference type="ARBA" id="ARBA00034528"/>
    </source>
</evidence>
<evidence type="ECO:0000256" key="9">
    <source>
        <dbReference type="ARBA" id="ARBA00022989"/>
    </source>
</evidence>
<dbReference type="Pfam" id="PF00743">
    <property type="entry name" value="FMO-like"/>
    <property type="match status" value="1"/>
</dbReference>
<dbReference type="InterPro" id="IPR036188">
    <property type="entry name" value="FAD/NAD-bd_sf"/>
</dbReference>
<evidence type="ECO:0000256" key="18">
    <source>
        <dbReference type="ARBA" id="ARBA00045957"/>
    </source>
</evidence>
<dbReference type="OrthoDB" id="66881at2759"/>
<keyword evidence="25" id="KW-1185">Reference proteome</keyword>
<proteinExistence type="inferred from homology"/>
<dbReference type="GeneID" id="9225679"/>
<dbReference type="InterPro" id="IPR050346">
    <property type="entry name" value="FMO-like"/>
</dbReference>
<keyword evidence="9" id="KW-1133">Transmembrane helix</keyword>
<dbReference type="EMBL" id="DS995701">
    <property type="protein sequence ID" value="EEQ27671.1"/>
    <property type="molecule type" value="Genomic_DNA"/>
</dbReference>
<evidence type="ECO:0000256" key="21">
    <source>
        <dbReference type="ARBA" id="ARBA00048088"/>
    </source>
</evidence>
<evidence type="ECO:0000256" key="12">
    <source>
        <dbReference type="ARBA" id="ARBA00023136"/>
    </source>
</evidence>
<keyword evidence="7" id="KW-0274">FAD</keyword>
<keyword evidence="5" id="KW-0812">Transmembrane</keyword>
<dbReference type="STRING" id="554155.C5FCY7"/>
<evidence type="ECO:0000256" key="7">
    <source>
        <dbReference type="ARBA" id="ARBA00022827"/>
    </source>
</evidence>
<dbReference type="GO" id="GO:0050661">
    <property type="term" value="F:NADP binding"/>
    <property type="evidence" value="ECO:0007669"/>
    <property type="project" value="InterPro"/>
</dbReference>
<evidence type="ECO:0000256" key="4">
    <source>
        <dbReference type="ARBA" id="ARBA00022630"/>
    </source>
</evidence>
<organism evidence="24 25">
    <name type="scientific">Arthroderma otae (strain ATCC MYA-4605 / CBS 113480)</name>
    <name type="common">Microsporum canis</name>
    <dbReference type="NCBI Taxonomy" id="554155"/>
    <lineage>
        <taxon>Eukaryota</taxon>
        <taxon>Fungi</taxon>
        <taxon>Dikarya</taxon>
        <taxon>Ascomycota</taxon>
        <taxon>Pezizomycotina</taxon>
        <taxon>Eurotiomycetes</taxon>
        <taxon>Eurotiomycetidae</taxon>
        <taxon>Onygenales</taxon>
        <taxon>Arthrodermataceae</taxon>
        <taxon>Microsporum</taxon>
    </lineage>
</organism>
<evidence type="ECO:0000256" key="6">
    <source>
        <dbReference type="ARBA" id="ARBA00022824"/>
    </source>
</evidence>
<dbReference type="RefSeq" id="XP_002850455.1">
    <property type="nucleotide sequence ID" value="XM_002850409.1"/>
</dbReference>
<feature type="chain" id="PRO_5002951345" description="Flavin-containing monooxygenase 1" evidence="23">
    <location>
        <begin position="18"/>
        <end position="499"/>
    </location>
</feature>
<accession>C5FCY7</accession>
<keyword evidence="6" id="KW-0256">Endoplasmic reticulum</keyword>
<dbReference type="GO" id="GO:0050660">
    <property type="term" value="F:flavin adenine dinucleotide binding"/>
    <property type="evidence" value="ECO:0007669"/>
    <property type="project" value="InterPro"/>
</dbReference>
<dbReference type="PIRSF" id="PIRSF000332">
    <property type="entry name" value="FMO"/>
    <property type="match status" value="1"/>
</dbReference>
<dbReference type="GO" id="GO:0005789">
    <property type="term" value="C:endoplasmic reticulum membrane"/>
    <property type="evidence" value="ECO:0007669"/>
    <property type="project" value="UniProtKB-SubCell"/>
</dbReference>